<dbReference type="InterPro" id="IPR033469">
    <property type="entry name" value="CYTH-like_dom_sf"/>
</dbReference>
<comment type="caution">
    <text evidence="5">The sequence shown here is derived from an EMBL/GenBank/DDBJ whole genome shotgun (WGS) entry which is preliminary data.</text>
</comment>
<keyword evidence="6" id="KW-1185">Reference proteome</keyword>
<dbReference type="EMBL" id="JAFEUZ010000014">
    <property type="protein sequence ID" value="KAG5483301.1"/>
    <property type="molecule type" value="Genomic_DNA"/>
</dbReference>
<keyword evidence="1" id="KW-0507">mRNA processing</keyword>
<keyword evidence="2" id="KW-0378">Hydrolase</keyword>
<dbReference type="KEGG" id="lmat:92514843"/>
<reference evidence="6" key="1">
    <citation type="journal article" date="2021" name="Microbiol. Resour. Announc.">
        <title>LGAAP: Leishmaniinae Genome Assembly and Annotation Pipeline.</title>
        <authorList>
            <person name="Almutairi H."/>
            <person name="Urbaniak M.D."/>
            <person name="Bates M.D."/>
            <person name="Jariyapan N."/>
            <person name="Kwakye-Nuako G."/>
            <person name="Thomaz-Soccol V."/>
            <person name="Al-Salem W.S."/>
            <person name="Dillon R.J."/>
            <person name="Bates P.A."/>
            <person name="Gatherer D."/>
        </authorList>
    </citation>
    <scope>NUCLEOTIDE SEQUENCE [LARGE SCALE GENOMIC DNA]</scope>
</reference>
<sequence length="503" mass="54395">MRSCAQRAHTSTAFSLYPPHTHTPIIDGPPPRLIPSPLPQHSTGYIRASLGGGPKSGLLLLCVSPCVCVCVCSTQSHRLLSLSHYSPHSGPLLACEARDHMRGLQRVPRYRDPLVRNVARMLLRGLQEQHHATSSQQVELEVRLGSILAHARARQLDVPVAVASPALMDESARTVYEFHPGLSQPLLQGIQVALREAGLATQSDMHLPFMKADAVLLLTNAKRLLCRYHRLHGASPGKHADSAKAAASPRQAPVYNPLSLTHGITVLSAEHKRRLAWMDMCCPGWCADVRFALSSETSVPIELTDATKEAAVSSRCRLRACVPVGPFFSVQLTQSTLIEDVWWYPPHEVRSYLERGGSVSSSSSSAATTGTTTFGVGTVIPTPALLMPEKAAERTGWYGMGASNIEVEVEVNLPALLREWKRLYGGAAVSAYLSASGLVCTTCAGTALASDASLKPPLAMATGDDDTDMHAMLLAEREDPLLLRMAEEMMAVVQFLTKVRIAE</sequence>
<dbReference type="SUPFAM" id="SSF55154">
    <property type="entry name" value="CYTH-like phosphatases"/>
    <property type="match status" value="1"/>
</dbReference>
<gene>
    <name evidence="5" type="ORF">LSCM1_04843</name>
</gene>
<dbReference type="RefSeq" id="XP_067180104.1">
    <property type="nucleotide sequence ID" value="XM_067322331.1"/>
</dbReference>
<dbReference type="InterPro" id="IPR037009">
    <property type="entry name" value="mRNA_triPase_Cet1_sf"/>
</dbReference>
<evidence type="ECO:0000313" key="5">
    <source>
        <dbReference type="EMBL" id="KAG5483301.1"/>
    </source>
</evidence>
<dbReference type="GeneID" id="92514843"/>
<protein>
    <recommendedName>
        <fullName evidence="3">mRNA 5'-phosphatase</fullName>
        <ecNumber evidence="3">3.6.1.74</ecNumber>
    </recommendedName>
</protein>
<dbReference type="AlphaFoldDB" id="A0A836GXV6"/>
<organism evidence="5 6">
    <name type="scientific">Leishmania martiniquensis</name>
    <dbReference type="NCBI Taxonomy" id="1580590"/>
    <lineage>
        <taxon>Eukaryota</taxon>
        <taxon>Discoba</taxon>
        <taxon>Euglenozoa</taxon>
        <taxon>Kinetoplastea</taxon>
        <taxon>Metakinetoplastina</taxon>
        <taxon>Trypanosomatida</taxon>
        <taxon>Trypanosomatidae</taxon>
        <taxon>Leishmaniinae</taxon>
        <taxon>Leishmania</taxon>
    </lineage>
</organism>
<evidence type="ECO:0000256" key="4">
    <source>
        <dbReference type="ARBA" id="ARBA00047740"/>
    </source>
</evidence>
<evidence type="ECO:0000256" key="3">
    <source>
        <dbReference type="ARBA" id="ARBA00035028"/>
    </source>
</evidence>
<dbReference type="OrthoDB" id="272739at2759"/>
<dbReference type="GO" id="GO:0004651">
    <property type="term" value="F:polynucleotide 5'-phosphatase activity"/>
    <property type="evidence" value="ECO:0007669"/>
    <property type="project" value="InterPro"/>
</dbReference>
<dbReference type="GO" id="GO:0140818">
    <property type="term" value="F:mRNA 5'-triphosphate monophosphatase activity"/>
    <property type="evidence" value="ECO:0007669"/>
    <property type="project" value="UniProtKB-EC"/>
</dbReference>
<evidence type="ECO:0000256" key="2">
    <source>
        <dbReference type="ARBA" id="ARBA00022801"/>
    </source>
</evidence>
<dbReference type="Proteomes" id="UP000673552">
    <property type="component" value="Unassembled WGS sequence"/>
</dbReference>
<reference evidence="6" key="2">
    <citation type="journal article" date="2021" name="Sci. Data">
        <title>Chromosome-scale genome sequencing, assembly and annotation of six genomes from subfamily Leishmaniinae.</title>
        <authorList>
            <person name="Almutairi H."/>
            <person name="Urbaniak M.D."/>
            <person name="Bates M.D."/>
            <person name="Jariyapan N."/>
            <person name="Kwakye-Nuako G."/>
            <person name="Thomaz Soccol V."/>
            <person name="Al-Salem W.S."/>
            <person name="Dillon R.J."/>
            <person name="Bates P.A."/>
            <person name="Gatherer D."/>
        </authorList>
    </citation>
    <scope>NUCLEOTIDE SEQUENCE [LARGE SCALE GENOMIC DNA]</scope>
</reference>
<evidence type="ECO:0000313" key="6">
    <source>
        <dbReference type="Proteomes" id="UP000673552"/>
    </source>
</evidence>
<proteinExistence type="predicted"/>
<comment type="catalytic activity">
    <reaction evidence="4">
        <text>a 5'-end triphospho-ribonucleoside in mRNA + H2O = a 5'-end diphospho-ribonucleoside in mRNA + phosphate + H(+)</text>
        <dbReference type="Rhea" id="RHEA:67004"/>
        <dbReference type="Rhea" id="RHEA-COMP:17164"/>
        <dbReference type="Rhea" id="RHEA-COMP:17165"/>
        <dbReference type="ChEBI" id="CHEBI:15377"/>
        <dbReference type="ChEBI" id="CHEBI:15378"/>
        <dbReference type="ChEBI" id="CHEBI:43474"/>
        <dbReference type="ChEBI" id="CHEBI:167616"/>
        <dbReference type="ChEBI" id="CHEBI:167618"/>
        <dbReference type="EC" id="3.6.1.74"/>
    </reaction>
    <physiologicalReaction direction="left-to-right" evidence="4">
        <dbReference type="Rhea" id="RHEA:67005"/>
    </physiologicalReaction>
</comment>
<dbReference type="GO" id="GO:0006397">
    <property type="term" value="P:mRNA processing"/>
    <property type="evidence" value="ECO:0007669"/>
    <property type="project" value="UniProtKB-KW"/>
</dbReference>
<name>A0A836GXV6_9TRYP</name>
<accession>A0A836GXV6</accession>
<dbReference type="EC" id="3.6.1.74" evidence="3"/>
<evidence type="ECO:0000256" key="1">
    <source>
        <dbReference type="ARBA" id="ARBA00022664"/>
    </source>
</evidence>
<dbReference type="Gene3D" id="3.20.100.10">
    <property type="entry name" value="mRNA triphosphatase Cet1-like"/>
    <property type="match status" value="1"/>
</dbReference>